<feature type="domain" description="Gfo/Idh/MocA-like oxidoreductase N-terminal" evidence="1">
    <location>
        <begin position="16"/>
        <end position="131"/>
    </location>
</feature>
<evidence type="ECO:0000259" key="2">
    <source>
        <dbReference type="Pfam" id="PF22725"/>
    </source>
</evidence>
<organism evidence="3 4">
    <name type="scientific">Nitrososphaera viennensis EN76</name>
    <dbReference type="NCBI Taxonomy" id="926571"/>
    <lineage>
        <taxon>Archaea</taxon>
        <taxon>Nitrososphaerota</taxon>
        <taxon>Nitrososphaeria</taxon>
        <taxon>Nitrososphaerales</taxon>
        <taxon>Nitrososphaeraceae</taxon>
        <taxon>Nitrososphaera</taxon>
    </lineage>
</organism>
<dbReference type="Proteomes" id="UP000027093">
    <property type="component" value="Chromosome"/>
</dbReference>
<evidence type="ECO:0000259" key="1">
    <source>
        <dbReference type="Pfam" id="PF01408"/>
    </source>
</evidence>
<dbReference type="Gene3D" id="3.40.50.720">
    <property type="entry name" value="NAD(P)-binding Rossmann-like Domain"/>
    <property type="match status" value="1"/>
</dbReference>
<accession>A0A060HHE6</accession>
<dbReference type="Pfam" id="PF01408">
    <property type="entry name" value="GFO_IDH_MocA"/>
    <property type="match status" value="1"/>
</dbReference>
<dbReference type="InterPro" id="IPR051450">
    <property type="entry name" value="Gfo/Idh/MocA_Oxidoreductases"/>
</dbReference>
<dbReference type="InterPro" id="IPR036291">
    <property type="entry name" value="NAD(P)-bd_dom_sf"/>
</dbReference>
<dbReference type="SUPFAM" id="SSF55347">
    <property type="entry name" value="Glyceraldehyde-3-phosphate dehydrogenase-like, C-terminal domain"/>
    <property type="match status" value="1"/>
</dbReference>
<proteinExistence type="predicted"/>
<dbReference type="Gene3D" id="3.30.360.10">
    <property type="entry name" value="Dihydrodipicolinate Reductase, domain 2"/>
    <property type="match status" value="1"/>
</dbReference>
<gene>
    <name evidence="3" type="ORF">NVIE_007640</name>
</gene>
<dbReference type="HOGENOM" id="CLU_023194_10_0_2"/>
<dbReference type="Pfam" id="PF22725">
    <property type="entry name" value="GFO_IDH_MocA_C3"/>
    <property type="match status" value="1"/>
</dbReference>
<dbReference type="InterPro" id="IPR000683">
    <property type="entry name" value="Gfo/Idh/MocA-like_OxRdtase_N"/>
</dbReference>
<dbReference type="PANTHER" id="PTHR43377:SF1">
    <property type="entry name" value="BILIVERDIN REDUCTASE A"/>
    <property type="match status" value="1"/>
</dbReference>
<evidence type="ECO:0000313" key="3">
    <source>
        <dbReference type="EMBL" id="AIC14978.1"/>
    </source>
</evidence>
<sequence length="325" mass="35674">MVNTCMVDNSNNNNSRIAVIGVGGWGKNHARVLGELGVLGAVCDFDAARAKEISAKHGATPYSSVDDMLAQERLDACLVCTPTRTHSAVAKKVIDRGLHAFVEKPLSFSSQECDEMTELARKKRVTLTCGYIERFNPAVSETKKMIADKKCGDLLMLEFHRENRMPPKIKDVGIIFDTAVHDIDTAMFLFDARPNVVFARAGRHVHEFEDFATLMLGFANQRVAIISVNWLTPKKVRTFSAVCTDGIISGNFISQEIKIDNAGETVTPRMPFQEPLTLELRNFIAAVQGKENSAVPARDATNVTKVAEAALLSSDTGSPIYLDLK</sequence>
<dbReference type="STRING" id="926571.NVIE_007640"/>
<dbReference type="PANTHER" id="PTHR43377">
    <property type="entry name" value="BILIVERDIN REDUCTASE A"/>
    <property type="match status" value="1"/>
</dbReference>
<feature type="domain" description="GFO/IDH/MocA-like oxidoreductase" evidence="2">
    <location>
        <begin position="141"/>
        <end position="248"/>
    </location>
</feature>
<dbReference type="GO" id="GO:0000166">
    <property type="term" value="F:nucleotide binding"/>
    <property type="evidence" value="ECO:0007669"/>
    <property type="project" value="InterPro"/>
</dbReference>
<protein>
    <submittedName>
        <fullName evidence="3">Putative oxidoreductase domain protein</fullName>
    </submittedName>
</protein>
<keyword evidence="4" id="KW-1185">Reference proteome</keyword>
<evidence type="ECO:0000313" key="4">
    <source>
        <dbReference type="Proteomes" id="UP000027093"/>
    </source>
</evidence>
<dbReference type="InterPro" id="IPR055170">
    <property type="entry name" value="GFO_IDH_MocA-like_dom"/>
</dbReference>
<dbReference type="AlphaFoldDB" id="A0A060HHE6"/>
<dbReference type="EMBL" id="CP007536">
    <property type="protein sequence ID" value="AIC14978.1"/>
    <property type="molecule type" value="Genomic_DNA"/>
</dbReference>
<dbReference type="SUPFAM" id="SSF51735">
    <property type="entry name" value="NAD(P)-binding Rossmann-fold domains"/>
    <property type="match status" value="1"/>
</dbReference>
<reference evidence="3 4" key="1">
    <citation type="journal article" date="2014" name="Int. J. Syst. Evol. Microbiol.">
        <title>Nitrososphaera viennensis gen. nov., sp. nov., an aerobic and mesophilic, ammonia-oxidizing archaeon from soil and a member of the archaeal phylum Thaumarchaeota.</title>
        <authorList>
            <person name="Stieglmeier M."/>
            <person name="Klingl A."/>
            <person name="Alves R.J."/>
            <person name="Rittmann S.K."/>
            <person name="Melcher M."/>
            <person name="Leisch N."/>
            <person name="Schleper C."/>
        </authorList>
    </citation>
    <scope>NUCLEOTIDE SEQUENCE [LARGE SCALE GENOMIC DNA]</scope>
    <source>
        <strain evidence="3">EN76</strain>
    </source>
</reference>
<dbReference type="KEGG" id="nvn:NVIE_007640"/>
<name>A0A060HHE6_9ARCH</name>